<dbReference type="AlphaFoldDB" id="A0A9X0D1M6"/>
<reference evidence="2" key="1">
    <citation type="submission" date="2023-01" db="EMBL/GenBank/DDBJ databases">
        <title>Genome assembly of the deep-sea coral Lophelia pertusa.</title>
        <authorList>
            <person name="Herrera S."/>
            <person name="Cordes E."/>
        </authorList>
    </citation>
    <scope>NUCLEOTIDE SEQUENCE</scope>
    <source>
        <strain evidence="2">USNM1676648</strain>
        <tissue evidence="2">Polyp</tissue>
    </source>
</reference>
<keyword evidence="3" id="KW-1185">Reference proteome</keyword>
<evidence type="ECO:0000256" key="1">
    <source>
        <dbReference type="SAM" id="MobiDB-lite"/>
    </source>
</evidence>
<name>A0A9X0D1M6_9CNID</name>
<organism evidence="2 3">
    <name type="scientific">Desmophyllum pertusum</name>
    <dbReference type="NCBI Taxonomy" id="174260"/>
    <lineage>
        <taxon>Eukaryota</taxon>
        <taxon>Metazoa</taxon>
        <taxon>Cnidaria</taxon>
        <taxon>Anthozoa</taxon>
        <taxon>Hexacorallia</taxon>
        <taxon>Scleractinia</taxon>
        <taxon>Caryophylliina</taxon>
        <taxon>Caryophylliidae</taxon>
        <taxon>Desmophyllum</taxon>
    </lineage>
</organism>
<dbReference type="OrthoDB" id="5975611at2759"/>
<evidence type="ECO:0000313" key="2">
    <source>
        <dbReference type="EMBL" id="KAJ7383565.1"/>
    </source>
</evidence>
<protein>
    <submittedName>
        <fullName evidence="2">Uncharacterized protein</fullName>
    </submittedName>
</protein>
<dbReference type="EMBL" id="MU825897">
    <property type="protein sequence ID" value="KAJ7383565.1"/>
    <property type="molecule type" value="Genomic_DNA"/>
</dbReference>
<feature type="compositionally biased region" description="Polar residues" evidence="1">
    <location>
        <begin position="195"/>
        <end position="208"/>
    </location>
</feature>
<feature type="region of interest" description="Disordered" evidence="1">
    <location>
        <begin position="157"/>
        <end position="208"/>
    </location>
</feature>
<sequence length="437" mass="49926">MNASDRKRSLTSEIADEITKKNGFEERRLQRRLQHIEQHALKQQKKRNNEQLEYALENLSLEDMDTFNNLTRKILKSNFLPPIKRKPKSTGSHEDKHRDEMLAERLRGSKMIRKYMDGRNPRKAYSRVYESKEATGKKPGPYCDFLLKRRLVGSFSGDPRRQPVSNAGVTVETRTDEAQAGGMIRRVHFADSENENGTSRSKRTLQNTEFSAGYVRGQGKIQHGSLLVRHKGADFQTQKLSDITQVEGNLLSMLKRMSANDSFPKNQSDRRTNRKMSRAFSGGFLPSDLLRSRSDNAELRSGTLDHRSLVRSQSESIFSLQTCKNQGSFVMDLKTSKELCCNNIREMETWKLPRIPQGHKATGNLSVNDFREVTPTTPTCTAPQRSSLPDLSKGIHKVVAFRAATPLRQQQVEEVNNKFDSLKSKSQNLAKWLKDQR</sequence>
<accession>A0A9X0D1M6</accession>
<comment type="caution">
    <text evidence="2">The sequence shown here is derived from an EMBL/GenBank/DDBJ whole genome shotgun (WGS) entry which is preliminary data.</text>
</comment>
<dbReference type="Proteomes" id="UP001163046">
    <property type="component" value="Unassembled WGS sequence"/>
</dbReference>
<gene>
    <name evidence="2" type="ORF">OS493_027229</name>
</gene>
<evidence type="ECO:0000313" key="3">
    <source>
        <dbReference type="Proteomes" id="UP001163046"/>
    </source>
</evidence>
<proteinExistence type="predicted"/>